<organism evidence="1">
    <name type="scientific">termite gut metagenome</name>
    <dbReference type="NCBI Taxonomy" id="433724"/>
    <lineage>
        <taxon>unclassified sequences</taxon>
        <taxon>metagenomes</taxon>
        <taxon>organismal metagenomes</taxon>
    </lineage>
</organism>
<keyword evidence="1" id="KW-0675">Receptor</keyword>
<evidence type="ECO:0000313" key="1">
    <source>
        <dbReference type="EMBL" id="KAA6340751.1"/>
    </source>
</evidence>
<gene>
    <name evidence="1" type="ORF">EZS27_011411</name>
</gene>
<comment type="caution">
    <text evidence="1">The sequence shown here is derived from an EMBL/GenBank/DDBJ whole genome shotgun (WGS) entry which is preliminary data.</text>
</comment>
<feature type="non-terminal residue" evidence="1">
    <location>
        <position position="1"/>
    </location>
</feature>
<name>A0A5J4S683_9ZZZZ</name>
<proteinExistence type="predicted"/>
<dbReference type="EMBL" id="SNRY01000437">
    <property type="protein sequence ID" value="KAA6340751.1"/>
    <property type="molecule type" value="Genomic_DNA"/>
</dbReference>
<protein>
    <submittedName>
        <fullName evidence="1">TonB-dependent receptor SusC</fullName>
    </submittedName>
</protein>
<dbReference type="AlphaFoldDB" id="A0A5J4S683"/>
<reference evidence="1" key="1">
    <citation type="submission" date="2019-03" db="EMBL/GenBank/DDBJ databases">
        <title>Single cell metagenomics reveals metabolic interactions within the superorganism composed of flagellate Streblomastix strix and complex community of Bacteroidetes bacteria on its surface.</title>
        <authorList>
            <person name="Treitli S.C."/>
            <person name="Kolisko M."/>
            <person name="Husnik F."/>
            <person name="Keeling P."/>
            <person name="Hampl V."/>
        </authorList>
    </citation>
    <scope>NUCLEOTIDE SEQUENCE</scope>
    <source>
        <strain evidence="1">STM</strain>
    </source>
</reference>
<sequence length="294" mass="32580">GFTSNLTNIGKLQNKGLEISLTSVNIKGPFEWSTNFNISGNRNKILSLGNNDAPFNLNDFDANVRFEVGKPMAYFYGYQIDGVIMNSAELNAYPVWTGSTAGDPKVADVNQDGKINEDDRTMIGSAQPDFIWSMTNNFNYKGFDLSVMLSGSEGNEIFNQNARYLKRYNGARGVYKSVANYWKSETEPGDGQIPKPRSVANSVQNLATSYWVEDGSFVRIKNIRLGYTLPKKATQKLGLSATKLYVNFENVYLFSDYSNYDPEASTYTTGALVGLDFGSYPNPLVCTIGVNLSF</sequence>
<dbReference type="SUPFAM" id="SSF56935">
    <property type="entry name" value="Porins"/>
    <property type="match status" value="1"/>
</dbReference>
<accession>A0A5J4S683</accession>